<dbReference type="AlphaFoldDB" id="A0A2N3PVK2"/>
<keyword evidence="2" id="KW-1185">Reference proteome</keyword>
<evidence type="ECO:0000313" key="1">
    <source>
        <dbReference type="EMBL" id="PKU24420.1"/>
    </source>
</evidence>
<dbReference type="InterPro" id="IPR006311">
    <property type="entry name" value="TAT_signal"/>
</dbReference>
<proteinExistence type="predicted"/>
<dbReference type="OrthoDB" id="9803927at2"/>
<keyword evidence="1" id="KW-0326">Glycosidase</keyword>
<dbReference type="GO" id="GO:0016798">
    <property type="term" value="F:hydrolase activity, acting on glycosyl bonds"/>
    <property type="evidence" value="ECO:0007669"/>
    <property type="project" value="UniProtKB-KW"/>
</dbReference>
<name>A0A2N3PVK2_9PROT</name>
<dbReference type="PROSITE" id="PS51318">
    <property type="entry name" value="TAT"/>
    <property type="match status" value="1"/>
</dbReference>
<evidence type="ECO:0000313" key="2">
    <source>
        <dbReference type="Proteomes" id="UP000233293"/>
    </source>
</evidence>
<dbReference type="CDD" id="cd19608">
    <property type="entry name" value="GH113_mannanase-like"/>
    <property type="match status" value="1"/>
</dbReference>
<dbReference type="InterPro" id="IPR017853">
    <property type="entry name" value="GH"/>
</dbReference>
<dbReference type="SUPFAM" id="SSF51445">
    <property type="entry name" value="(Trans)glycosidases"/>
    <property type="match status" value="1"/>
</dbReference>
<sequence length="339" mass="37333">MADFEHPRTAACSRRRLLEGLGGAAAAGLLRPVPASCLPAGRLGVNFKRTPSEPLDGQAARRSLRRLASDGAGCVAFIPFLWQAAPTASRLVRGNDLSDGELLAGVTAARREGLDVIIKPHVWIPSAWAGMIEPDDRTEWLSCYEREMLALAALAEKAQARALVVATEIRTLDHSAWLAGLAQDIRRIYSGPLVYCLHSIEDAETFPHWRAFDVIGINLYPELGPSAEDQAMVERMDKVVARLDAVIAKMARTVWITELGLMSARGAQAKPWLSPEELPAPPDPAIQQRVLSLWLDRLLPRPIERVLFWCWYSDPDAGGPNDRDFTIQNKPAERLLARG</sequence>
<comment type="caution">
    <text evidence="1">The sequence shown here is derived from an EMBL/GenBank/DDBJ whole genome shotgun (WGS) entry which is preliminary data.</text>
</comment>
<organism evidence="1 2">
    <name type="scientific">Telmatospirillum siberiense</name>
    <dbReference type="NCBI Taxonomy" id="382514"/>
    <lineage>
        <taxon>Bacteria</taxon>
        <taxon>Pseudomonadati</taxon>
        <taxon>Pseudomonadota</taxon>
        <taxon>Alphaproteobacteria</taxon>
        <taxon>Rhodospirillales</taxon>
        <taxon>Rhodospirillaceae</taxon>
        <taxon>Telmatospirillum</taxon>
    </lineage>
</organism>
<reference evidence="2" key="1">
    <citation type="submission" date="2017-12" db="EMBL/GenBank/DDBJ databases">
        <title>Draft genome sequence of Telmatospirillum siberiense 26-4b1T, an acidotolerant peatland alphaproteobacterium potentially involved in sulfur cycling.</title>
        <authorList>
            <person name="Hausmann B."/>
            <person name="Pjevac P."/>
            <person name="Schreck K."/>
            <person name="Herbold C.W."/>
            <person name="Daims H."/>
            <person name="Wagner M."/>
            <person name="Pester M."/>
            <person name="Loy A."/>
        </authorList>
    </citation>
    <scope>NUCLEOTIDE SEQUENCE [LARGE SCALE GENOMIC DNA]</scope>
    <source>
        <strain evidence="2">26-4b1</strain>
    </source>
</reference>
<dbReference type="Proteomes" id="UP000233293">
    <property type="component" value="Unassembled WGS sequence"/>
</dbReference>
<gene>
    <name evidence="1" type="ORF">CWS72_11260</name>
</gene>
<dbReference type="Pfam" id="PF22612">
    <property type="entry name" value="GH113"/>
    <property type="match status" value="1"/>
</dbReference>
<dbReference type="RefSeq" id="WP_101250706.1">
    <property type="nucleotide sequence ID" value="NZ_PIUM01000011.1"/>
</dbReference>
<dbReference type="InterPro" id="IPR055151">
    <property type="entry name" value="GH113"/>
</dbReference>
<dbReference type="Gene3D" id="3.20.20.80">
    <property type="entry name" value="Glycosidases"/>
    <property type="match status" value="1"/>
</dbReference>
<protein>
    <submittedName>
        <fullName evidence="1">Glycosidase-like protein</fullName>
    </submittedName>
</protein>
<accession>A0A2N3PVK2</accession>
<keyword evidence="1" id="KW-0378">Hydrolase</keyword>
<dbReference type="EMBL" id="PIUM01000011">
    <property type="protein sequence ID" value="PKU24420.1"/>
    <property type="molecule type" value="Genomic_DNA"/>
</dbReference>